<name>A0A8H2VK52_9SACH</name>
<dbReference type="EMBL" id="CAEFZW010000014">
    <property type="protein sequence ID" value="CAB4257261.1"/>
    <property type="molecule type" value="Genomic_DNA"/>
</dbReference>
<organism evidence="2 3">
    <name type="scientific">Maudiozyma barnettii</name>
    <dbReference type="NCBI Taxonomy" id="61262"/>
    <lineage>
        <taxon>Eukaryota</taxon>
        <taxon>Fungi</taxon>
        <taxon>Dikarya</taxon>
        <taxon>Ascomycota</taxon>
        <taxon>Saccharomycotina</taxon>
        <taxon>Saccharomycetes</taxon>
        <taxon>Saccharomycetales</taxon>
        <taxon>Saccharomycetaceae</taxon>
        <taxon>Maudiozyma</taxon>
    </lineage>
</organism>
<keyword evidence="1" id="KW-0732">Signal</keyword>
<evidence type="ECO:0000313" key="3">
    <source>
        <dbReference type="Proteomes" id="UP000644660"/>
    </source>
</evidence>
<protein>
    <submittedName>
        <fullName evidence="2">Uncharacterized protein</fullName>
    </submittedName>
</protein>
<reference evidence="2 3" key="1">
    <citation type="submission" date="2020-05" db="EMBL/GenBank/DDBJ databases">
        <authorList>
            <person name="Casaregola S."/>
            <person name="Devillers H."/>
            <person name="Grondin C."/>
        </authorList>
    </citation>
    <scope>NUCLEOTIDE SEQUENCE [LARGE SCALE GENOMIC DNA]</scope>
    <source>
        <strain evidence="2 3">CLIB 1767</strain>
    </source>
</reference>
<dbReference type="RefSeq" id="XP_041409105.1">
    <property type="nucleotide sequence ID" value="XM_041553171.1"/>
</dbReference>
<evidence type="ECO:0000256" key="1">
    <source>
        <dbReference type="SAM" id="SignalP"/>
    </source>
</evidence>
<feature type="chain" id="PRO_5034270532" evidence="1">
    <location>
        <begin position="22"/>
        <end position="257"/>
    </location>
</feature>
<evidence type="ECO:0000313" key="2">
    <source>
        <dbReference type="EMBL" id="CAB4257261.1"/>
    </source>
</evidence>
<proteinExistence type="predicted"/>
<keyword evidence="3" id="KW-1185">Reference proteome</keyword>
<dbReference type="Proteomes" id="UP000644660">
    <property type="component" value="Unassembled WGS sequence"/>
</dbReference>
<dbReference type="AlphaFoldDB" id="A0A8H2VK52"/>
<dbReference type="GeneID" id="64860376"/>
<gene>
    <name evidence="2" type="ORF">KABA2_14S00176</name>
</gene>
<accession>A0A8H2VK52</accession>
<comment type="caution">
    <text evidence="2">The sequence shown here is derived from an EMBL/GenBank/DDBJ whole genome shotgun (WGS) entry which is preliminary data.</text>
</comment>
<feature type="signal peptide" evidence="1">
    <location>
        <begin position="1"/>
        <end position="21"/>
    </location>
</feature>
<sequence>MSIKTVFLLILCSINCKLIAAHWVNNNTYSIETTIDQSVAESRVVDRYDEKVLVNDETYETSLANRTFSSYSLYPGYKVQAIYSILKAPFSFLCKIFGVMRRFHVLKRCVNHIAGIFIKIYRYLGIQCPDLLVLLTRNKRCTSDTLYELIKDNISWQLTMTIWTYEGDTDCKNITSERDILNFIEKVIDIRELQHKLAVCVRVSNGDRWSADIRMQRDDCRVYETAWDVPCSLKGNIEYTYDNYSSNMSKMSNEILM</sequence>